<name>A0A0F9DSI9_9ZZZZ</name>
<dbReference type="Gene3D" id="2.60.120.40">
    <property type="match status" value="1"/>
</dbReference>
<proteinExistence type="predicted"/>
<reference evidence="1" key="1">
    <citation type="journal article" date="2015" name="Nature">
        <title>Complex archaea that bridge the gap between prokaryotes and eukaryotes.</title>
        <authorList>
            <person name="Spang A."/>
            <person name="Saw J.H."/>
            <person name="Jorgensen S.L."/>
            <person name="Zaremba-Niedzwiedzka K."/>
            <person name="Martijn J."/>
            <person name="Lind A.E."/>
            <person name="van Eijk R."/>
            <person name="Schleper C."/>
            <person name="Guy L."/>
            <person name="Ettema T.J."/>
        </authorList>
    </citation>
    <scope>NUCLEOTIDE SEQUENCE</scope>
</reference>
<organism evidence="1">
    <name type="scientific">marine sediment metagenome</name>
    <dbReference type="NCBI Taxonomy" id="412755"/>
    <lineage>
        <taxon>unclassified sequences</taxon>
        <taxon>metagenomes</taxon>
        <taxon>ecological metagenomes</taxon>
    </lineage>
</organism>
<dbReference type="AlphaFoldDB" id="A0A0F9DSI9"/>
<evidence type="ECO:0000313" key="1">
    <source>
        <dbReference type="EMBL" id="KKL20646.1"/>
    </source>
</evidence>
<gene>
    <name evidence="1" type="ORF">LCGC14_2453380</name>
</gene>
<dbReference type="SUPFAM" id="SSF49842">
    <property type="entry name" value="TNF-like"/>
    <property type="match status" value="1"/>
</dbReference>
<sequence length="262" mass="27478">MFFPGDPLNYPPNSLSPVARYDSARAPTNSDIKNFNIGDEWLDTTNNEWYKLTSKSTNGSALWCNICAGSTVPLSVPDGGTGLVSISQNAVVVGDGTDPLVVSTVRVSDNGEMTNPSQPAFAATLNSGDNDVTGDGATYIFGTNVAFTVLFDQGADLDASGALFTAPVAGRYNFFTLPNTRQTGTATQGSYRIVTSNRTFIVTAFNPENCRNAGGPCNFTSNVLADMAIADTTFFEVSMNGNGADTIDLSTDTNIGGNLVVA</sequence>
<dbReference type="InterPro" id="IPR008983">
    <property type="entry name" value="Tumour_necrosis_fac-like_dom"/>
</dbReference>
<evidence type="ECO:0008006" key="2">
    <source>
        <dbReference type="Google" id="ProtNLM"/>
    </source>
</evidence>
<dbReference type="EMBL" id="LAZR01038020">
    <property type="protein sequence ID" value="KKL20646.1"/>
    <property type="molecule type" value="Genomic_DNA"/>
</dbReference>
<comment type="caution">
    <text evidence="1">The sequence shown here is derived from an EMBL/GenBank/DDBJ whole genome shotgun (WGS) entry which is preliminary data.</text>
</comment>
<protein>
    <recommendedName>
        <fullName evidence="2">C1q domain-containing protein</fullName>
    </recommendedName>
</protein>
<accession>A0A0F9DSI9</accession>